<dbReference type="OrthoDB" id="2848838at2759"/>
<dbReference type="Proteomes" id="UP000219338">
    <property type="component" value="Unassembled WGS sequence"/>
</dbReference>
<evidence type="ECO:0000313" key="2">
    <source>
        <dbReference type="Proteomes" id="UP000219338"/>
    </source>
</evidence>
<sequence>MNAAHANIVNDLVDIFYTSLGEESPSVVFPPAMLASLEQPSGTKTRRDSCTSTCSQKSLNAIGIHIFHGGLSLAILGSDGLSQTVHSKQFLAKLKDDEQLMPAIKNISLMLYDGSLDPIQLFFTMVGLLYVKKGCDFVMTWIRRLVKPALRNLNEYVKVLRLLREVPTSSSLASYTSKVHLELFWLSTCPTPTNSSTDTAHLTYRKRLLQNTRLSAISSHEQKEDNMKNYLTSTDFLKRRRLW</sequence>
<name>A0A284R7C5_ARMOS</name>
<organism evidence="1 2">
    <name type="scientific">Armillaria ostoyae</name>
    <name type="common">Armillaria root rot fungus</name>
    <dbReference type="NCBI Taxonomy" id="47428"/>
    <lineage>
        <taxon>Eukaryota</taxon>
        <taxon>Fungi</taxon>
        <taxon>Dikarya</taxon>
        <taxon>Basidiomycota</taxon>
        <taxon>Agaricomycotina</taxon>
        <taxon>Agaricomycetes</taxon>
        <taxon>Agaricomycetidae</taxon>
        <taxon>Agaricales</taxon>
        <taxon>Marasmiineae</taxon>
        <taxon>Physalacriaceae</taxon>
        <taxon>Armillaria</taxon>
    </lineage>
</organism>
<keyword evidence="2" id="KW-1185">Reference proteome</keyword>
<proteinExistence type="predicted"/>
<reference evidence="2" key="1">
    <citation type="journal article" date="2017" name="Nat. Ecol. Evol.">
        <title>Genome expansion and lineage-specific genetic innovations in the forest pathogenic fungi Armillaria.</title>
        <authorList>
            <person name="Sipos G."/>
            <person name="Prasanna A.N."/>
            <person name="Walter M.C."/>
            <person name="O'Connor E."/>
            <person name="Balint B."/>
            <person name="Krizsan K."/>
            <person name="Kiss B."/>
            <person name="Hess J."/>
            <person name="Varga T."/>
            <person name="Slot J."/>
            <person name="Riley R."/>
            <person name="Boka B."/>
            <person name="Rigling D."/>
            <person name="Barry K."/>
            <person name="Lee J."/>
            <person name="Mihaltcheva S."/>
            <person name="LaButti K."/>
            <person name="Lipzen A."/>
            <person name="Waldron R."/>
            <person name="Moloney N.M."/>
            <person name="Sperisen C."/>
            <person name="Kredics L."/>
            <person name="Vagvoelgyi C."/>
            <person name="Patrignani A."/>
            <person name="Fitzpatrick D."/>
            <person name="Nagy I."/>
            <person name="Doyle S."/>
            <person name="Anderson J.B."/>
            <person name="Grigoriev I.V."/>
            <person name="Gueldener U."/>
            <person name="Muensterkoetter M."/>
            <person name="Nagy L.G."/>
        </authorList>
    </citation>
    <scope>NUCLEOTIDE SEQUENCE [LARGE SCALE GENOMIC DNA]</scope>
    <source>
        <strain evidence="2">C18/9</strain>
    </source>
</reference>
<dbReference type="EMBL" id="FUEG01000005">
    <property type="protein sequence ID" value="SJL04628.1"/>
    <property type="molecule type" value="Genomic_DNA"/>
</dbReference>
<gene>
    <name evidence="1" type="ORF">ARMOST_07996</name>
</gene>
<dbReference type="OMA" id="VHLELFW"/>
<accession>A0A284R7C5</accession>
<protein>
    <submittedName>
        <fullName evidence="1">Uncharacterized protein</fullName>
    </submittedName>
</protein>
<evidence type="ECO:0000313" key="1">
    <source>
        <dbReference type="EMBL" id="SJL04628.1"/>
    </source>
</evidence>
<dbReference type="AlphaFoldDB" id="A0A284R7C5"/>